<feature type="compositionally biased region" description="Polar residues" evidence="7">
    <location>
        <begin position="332"/>
        <end position="343"/>
    </location>
</feature>
<evidence type="ECO:0000256" key="1">
    <source>
        <dbReference type="ARBA" id="ARBA00004123"/>
    </source>
</evidence>
<keyword evidence="4" id="KW-0804">Transcription</keyword>
<protein>
    <recommendedName>
        <fullName evidence="8">T-box domain-containing protein</fullName>
    </recommendedName>
</protein>
<dbReference type="InterPro" id="IPR018186">
    <property type="entry name" value="TF_T-box_CS"/>
</dbReference>
<evidence type="ECO:0000259" key="8">
    <source>
        <dbReference type="PROSITE" id="PS50252"/>
    </source>
</evidence>
<evidence type="ECO:0000256" key="6">
    <source>
        <dbReference type="PROSITE-ProRule" id="PRU00201"/>
    </source>
</evidence>
<comment type="subcellular location">
    <subcellularLocation>
        <location evidence="1 6">Nucleus</location>
    </subcellularLocation>
</comment>
<dbReference type="Proteomes" id="UP000694580">
    <property type="component" value="Chromosome 1"/>
</dbReference>
<dbReference type="GeneTree" id="ENSGT00940000156269"/>
<dbReference type="Ensembl" id="ENSDCDT00010030018.1">
    <property type="protein sequence ID" value="ENSDCDP00010024267.1"/>
    <property type="gene ID" value="ENSDCDG00010015397.1"/>
</dbReference>
<dbReference type="FunFam" id="2.60.40.820:FF:000009">
    <property type="entry name" value="MAX gene-associated protein isoform X1"/>
    <property type="match status" value="1"/>
</dbReference>
<dbReference type="Gene3D" id="2.60.40.820">
    <property type="entry name" value="Transcription factor, T-box"/>
    <property type="match status" value="1"/>
</dbReference>
<dbReference type="GO" id="GO:0000981">
    <property type="term" value="F:DNA-binding transcription factor activity, RNA polymerase II-specific"/>
    <property type="evidence" value="ECO:0007669"/>
    <property type="project" value="TreeGrafter"/>
</dbReference>
<evidence type="ECO:0000256" key="5">
    <source>
        <dbReference type="ARBA" id="ARBA00023242"/>
    </source>
</evidence>
<organism evidence="9 10">
    <name type="scientific">Denticeps clupeoides</name>
    <name type="common">denticle herring</name>
    <dbReference type="NCBI Taxonomy" id="299321"/>
    <lineage>
        <taxon>Eukaryota</taxon>
        <taxon>Metazoa</taxon>
        <taxon>Chordata</taxon>
        <taxon>Craniata</taxon>
        <taxon>Vertebrata</taxon>
        <taxon>Euteleostomi</taxon>
        <taxon>Actinopterygii</taxon>
        <taxon>Neopterygii</taxon>
        <taxon>Teleostei</taxon>
        <taxon>Clupei</taxon>
        <taxon>Clupeiformes</taxon>
        <taxon>Denticipitoidei</taxon>
        <taxon>Denticipitidae</taxon>
        <taxon>Denticeps</taxon>
    </lineage>
</organism>
<dbReference type="SUPFAM" id="SSF49417">
    <property type="entry name" value="p53-like transcription factors"/>
    <property type="match status" value="1"/>
</dbReference>
<dbReference type="PANTHER" id="PTHR11267:SF32">
    <property type="entry name" value="MAX GENE-ASSOCIATED PROTEIN"/>
    <property type="match status" value="1"/>
</dbReference>
<evidence type="ECO:0000256" key="4">
    <source>
        <dbReference type="ARBA" id="ARBA00023163"/>
    </source>
</evidence>
<dbReference type="GO" id="GO:0000785">
    <property type="term" value="C:chromatin"/>
    <property type="evidence" value="ECO:0007669"/>
    <property type="project" value="TreeGrafter"/>
</dbReference>
<feature type="domain" description="T-box" evidence="8">
    <location>
        <begin position="21"/>
        <end position="202"/>
    </location>
</feature>
<evidence type="ECO:0000256" key="3">
    <source>
        <dbReference type="ARBA" id="ARBA00023125"/>
    </source>
</evidence>
<dbReference type="SMART" id="SM00425">
    <property type="entry name" value="TBOX"/>
    <property type="match status" value="1"/>
</dbReference>
<keyword evidence="5 6" id="KW-0539">Nucleus</keyword>
<dbReference type="GO" id="GO:0001708">
    <property type="term" value="P:cell fate specification"/>
    <property type="evidence" value="ECO:0007669"/>
    <property type="project" value="TreeGrafter"/>
</dbReference>
<reference evidence="9" key="3">
    <citation type="submission" date="2025-09" db="UniProtKB">
        <authorList>
            <consortium name="Ensembl"/>
        </authorList>
    </citation>
    <scope>IDENTIFICATION</scope>
</reference>
<evidence type="ECO:0000256" key="7">
    <source>
        <dbReference type="SAM" id="MobiDB-lite"/>
    </source>
</evidence>
<accession>A0AAY4BUN6</accession>
<dbReference type="PROSITE" id="PS01264">
    <property type="entry name" value="TBOX_2"/>
    <property type="match status" value="1"/>
</dbReference>
<reference evidence="9" key="2">
    <citation type="submission" date="2025-08" db="UniProtKB">
        <authorList>
            <consortium name="Ensembl"/>
        </authorList>
    </citation>
    <scope>IDENTIFICATION</scope>
</reference>
<keyword evidence="3 6" id="KW-0238">DNA-binding</keyword>
<feature type="region of interest" description="Disordered" evidence="7">
    <location>
        <begin position="332"/>
        <end position="410"/>
    </location>
</feature>
<evidence type="ECO:0000256" key="2">
    <source>
        <dbReference type="ARBA" id="ARBA00023015"/>
    </source>
</evidence>
<dbReference type="Pfam" id="PF00907">
    <property type="entry name" value="T-box"/>
    <property type="match status" value="1"/>
</dbReference>
<dbReference type="PRINTS" id="PR00937">
    <property type="entry name" value="TBOX"/>
</dbReference>
<keyword evidence="2" id="KW-0805">Transcription regulation</keyword>
<evidence type="ECO:0000313" key="10">
    <source>
        <dbReference type="Proteomes" id="UP000694580"/>
    </source>
</evidence>
<keyword evidence="10" id="KW-1185">Reference proteome</keyword>
<dbReference type="PANTHER" id="PTHR11267">
    <property type="entry name" value="T-BOX PROTEIN-RELATED"/>
    <property type="match status" value="1"/>
</dbReference>
<evidence type="ECO:0000313" key="9">
    <source>
        <dbReference type="Ensembl" id="ENSDCDP00010024267.1"/>
    </source>
</evidence>
<sequence length="434" mass="48848">SIQHAELLPPERTCKGISVTLDNNNMWNEFFRCTTEMILTKQGRRMFPYCRFRLSGMEPFQNYMLVMDITPMDNFRYKWTDRHWEPNGKAERHIPGRMFVHPDSPSSGHRWMQNPISFYKLKLTNNPLDQEGHIILHSMQRYLPRLHVVPADMLTDMSQLDGPDVVTFSFPQTEFFAVTAYQNLSITQLKIDYNPFAKGFREDATNLRTLSSVERGLQALFAKKGGFDVKPPGCDTHTHTQKKNCASKTQSLEPYAASSETCVASSHLSTADINSPPTCTELSLKARSDSSTLQPNSTVNLSTNSAPFSPCTFPDSEILRTNHPDVLSQSTSFHDLSIRSPSPLSDAEPLEPIGINLDAPVSNEGDERAPQSRCQQRPGSQSGGSKRSMKCKKRRKTDRHDELQAVGGLTDVKMQPNLEDVEGQLFVSFTSKVK</sequence>
<dbReference type="GO" id="GO:0005634">
    <property type="term" value="C:nucleus"/>
    <property type="evidence" value="ECO:0007669"/>
    <property type="project" value="UniProtKB-SubCell"/>
</dbReference>
<feature type="compositionally biased region" description="Basic residues" evidence="7">
    <location>
        <begin position="387"/>
        <end position="397"/>
    </location>
</feature>
<dbReference type="GO" id="GO:0000978">
    <property type="term" value="F:RNA polymerase II cis-regulatory region sequence-specific DNA binding"/>
    <property type="evidence" value="ECO:0007669"/>
    <property type="project" value="InterPro"/>
</dbReference>
<dbReference type="InterPro" id="IPR001699">
    <property type="entry name" value="TF_T-box"/>
</dbReference>
<dbReference type="InterPro" id="IPR036960">
    <property type="entry name" value="T-box_sf"/>
</dbReference>
<dbReference type="InterPro" id="IPR008967">
    <property type="entry name" value="p53-like_TF_DNA-bd_sf"/>
</dbReference>
<comment type="caution">
    <text evidence="6">Lacks conserved residue(s) required for the propagation of feature annotation.</text>
</comment>
<dbReference type="GO" id="GO:0045893">
    <property type="term" value="P:positive regulation of DNA-templated transcription"/>
    <property type="evidence" value="ECO:0007669"/>
    <property type="project" value="InterPro"/>
</dbReference>
<dbReference type="InterPro" id="IPR046360">
    <property type="entry name" value="T-box_DNA-bd"/>
</dbReference>
<dbReference type="AlphaFoldDB" id="A0AAY4BUN6"/>
<reference evidence="9 10" key="1">
    <citation type="submission" date="2020-06" db="EMBL/GenBank/DDBJ databases">
        <authorList>
            <consortium name="Wellcome Sanger Institute Data Sharing"/>
        </authorList>
    </citation>
    <scope>NUCLEOTIDE SEQUENCE [LARGE SCALE GENOMIC DNA]</scope>
</reference>
<dbReference type="CDD" id="cd20195">
    <property type="entry name" value="T-box_MGA-like"/>
    <property type="match status" value="1"/>
</dbReference>
<name>A0AAY4BUN6_9TELE</name>
<proteinExistence type="predicted"/>
<dbReference type="PROSITE" id="PS50252">
    <property type="entry name" value="TBOX_3"/>
    <property type="match status" value="1"/>
</dbReference>